<gene>
    <name evidence="1" type="ORF">EV199_2261</name>
</gene>
<dbReference type="AlphaFoldDB" id="A0A4Q7N5P7"/>
<name>A0A4Q7N5P7_9BACT</name>
<proteinExistence type="predicted"/>
<evidence type="ECO:0000313" key="2">
    <source>
        <dbReference type="Proteomes" id="UP000293874"/>
    </source>
</evidence>
<reference evidence="1 2" key="1">
    <citation type="submission" date="2019-02" db="EMBL/GenBank/DDBJ databases">
        <title>Genomic Encyclopedia of Type Strains, Phase IV (KMG-IV): sequencing the most valuable type-strain genomes for metagenomic binning, comparative biology and taxonomic classification.</title>
        <authorList>
            <person name="Goeker M."/>
        </authorList>
    </citation>
    <scope>NUCLEOTIDE SEQUENCE [LARGE SCALE GENOMIC DNA]</scope>
    <source>
        <strain evidence="1 2">DSM 18116</strain>
    </source>
</reference>
<keyword evidence="2" id="KW-1185">Reference proteome</keyword>
<organism evidence="1 2">
    <name type="scientific">Pseudobacter ginsenosidimutans</name>
    <dbReference type="NCBI Taxonomy" id="661488"/>
    <lineage>
        <taxon>Bacteria</taxon>
        <taxon>Pseudomonadati</taxon>
        <taxon>Bacteroidota</taxon>
        <taxon>Chitinophagia</taxon>
        <taxon>Chitinophagales</taxon>
        <taxon>Chitinophagaceae</taxon>
        <taxon>Pseudobacter</taxon>
    </lineage>
</organism>
<evidence type="ECO:0000313" key="1">
    <source>
        <dbReference type="EMBL" id="RZS76378.1"/>
    </source>
</evidence>
<accession>A0A4Q7N5P7</accession>
<protein>
    <submittedName>
        <fullName evidence="1">Uncharacterized protein</fullName>
    </submittedName>
</protein>
<sequence>MEVKKNPIKYCYAITASLTTEMKKKINEIRK</sequence>
<comment type="caution">
    <text evidence="1">The sequence shown here is derived from an EMBL/GenBank/DDBJ whole genome shotgun (WGS) entry which is preliminary data.</text>
</comment>
<dbReference type="EMBL" id="SGXA01000001">
    <property type="protein sequence ID" value="RZS76378.1"/>
    <property type="molecule type" value="Genomic_DNA"/>
</dbReference>
<dbReference type="Proteomes" id="UP000293874">
    <property type="component" value="Unassembled WGS sequence"/>
</dbReference>